<protein>
    <submittedName>
        <fullName evidence="3">Poly [ADP-ribose] polymerase</fullName>
    </submittedName>
</protein>
<reference evidence="1 2" key="2">
    <citation type="submission" date="2018-11" db="EMBL/GenBank/DDBJ databases">
        <authorList>
            <consortium name="Pathogen Informatics"/>
        </authorList>
    </citation>
    <scope>NUCLEOTIDE SEQUENCE [LARGE SCALE GENOMIC DNA]</scope>
</reference>
<evidence type="ECO:0000313" key="3">
    <source>
        <dbReference type="WBParaSite" id="GPUH_0001123401-mRNA-1"/>
    </source>
</evidence>
<dbReference type="OrthoDB" id="10258955at2759"/>
<keyword evidence="2" id="KW-1185">Reference proteome</keyword>
<evidence type="ECO:0000313" key="2">
    <source>
        <dbReference type="Proteomes" id="UP000271098"/>
    </source>
</evidence>
<gene>
    <name evidence="1" type="ORF">GPUH_LOCUS11221</name>
</gene>
<name>A0A183DR80_9BILA</name>
<dbReference type="Proteomes" id="UP000271098">
    <property type="component" value="Unassembled WGS sequence"/>
</dbReference>
<evidence type="ECO:0000313" key="1">
    <source>
        <dbReference type="EMBL" id="VDN18498.1"/>
    </source>
</evidence>
<organism evidence="3">
    <name type="scientific">Gongylonema pulchrum</name>
    <dbReference type="NCBI Taxonomy" id="637853"/>
    <lineage>
        <taxon>Eukaryota</taxon>
        <taxon>Metazoa</taxon>
        <taxon>Ecdysozoa</taxon>
        <taxon>Nematoda</taxon>
        <taxon>Chromadorea</taxon>
        <taxon>Rhabditida</taxon>
        <taxon>Spirurina</taxon>
        <taxon>Spiruromorpha</taxon>
        <taxon>Spiruroidea</taxon>
        <taxon>Gongylonematidae</taxon>
        <taxon>Gongylonema</taxon>
    </lineage>
</organism>
<reference evidence="3" key="1">
    <citation type="submission" date="2016-06" db="UniProtKB">
        <authorList>
            <consortium name="WormBaseParasite"/>
        </authorList>
    </citation>
    <scope>IDENTIFICATION</scope>
</reference>
<dbReference type="AlphaFoldDB" id="A0A183DR80"/>
<accession>A0A183DR80</accession>
<dbReference type="WBParaSite" id="GPUH_0001123401-mRNA-1">
    <property type="protein sequence ID" value="GPUH_0001123401-mRNA-1"/>
    <property type="gene ID" value="GPUH_0001123401"/>
</dbReference>
<sequence>MWDMTPNTELASSQQSSGNCLMFELTTSHSKPIMTICGGRIAYNDGKFDSGYGKVLELLPHSPYLYCIIEQLERFDSGYGKVLELLPHSPYLYCIIEQLERVKLNGTVDEKVTQSGDQLQRLEMSANTPFLATKYPQKQFDTSYSGLVPFLFKVFFFFSCNSFALQVPNSVEDFNGNGLSMLFEDSPCQDGLDFHCSRARFLLRSEIAGLRVGLHFTAEGHCFFAIRFLVKVLKLGQFGPVERFSTVPMMD</sequence>
<dbReference type="EMBL" id="UYRT01078425">
    <property type="protein sequence ID" value="VDN18498.1"/>
    <property type="molecule type" value="Genomic_DNA"/>
</dbReference>
<proteinExistence type="predicted"/>